<proteinExistence type="predicted"/>
<dbReference type="PROSITE" id="PS51754">
    <property type="entry name" value="OVATE"/>
    <property type="match status" value="1"/>
</dbReference>
<keyword evidence="9" id="KW-1185">Reference proteome</keyword>
<sequence length="111" mass="12411">MVEMIVEKEIQGAGDLEELLRCYLSLNSAEYHSVIVKEGRSLSQPASELHLLELRRYSAFAQPASQRIAPLGIAAIFSIRHDGSRGRPTNRSILTSDSDPLVEYIRIHAYS</sequence>
<evidence type="ECO:0000313" key="8">
    <source>
        <dbReference type="EMBL" id="OAE24610.1"/>
    </source>
</evidence>
<evidence type="ECO:0000256" key="3">
    <source>
        <dbReference type="ARBA" id="ARBA00023015"/>
    </source>
</evidence>
<name>A0A176VUY4_MARPO</name>
<evidence type="ECO:0000256" key="2">
    <source>
        <dbReference type="ARBA" id="ARBA00022491"/>
    </source>
</evidence>
<keyword evidence="4 6" id="KW-0804">Transcription</keyword>
<accession>A0A176VUY4</accession>
<dbReference type="Pfam" id="PF04844">
    <property type="entry name" value="Ovate"/>
    <property type="match status" value="1"/>
</dbReference>
<dbReference type="InterPro" id="IPR006458">
    <property type="entry name" value="Ovate_C"/>
</dbReference>
<comment type="caution">
    <text evidence="8">The sequence shown here is derived from an EMBL/GenBank/DDBJ whole genome shotgun (WGS) entry which is preliminary data.</text>
</comment>
<keyword evidence="2 6" id="KW-0678">Repressor</keyword>
<dbReference type="Proteomes" id="UP000077202">
    <property type="component" value="Unassembled WGS sequence"/>
</dbReference>
<keyword evidence="5 6" id="KW-0539">Nucleus</keyword>
<protein>
    <recommendedName>
        <fullName evidence="6">Transcription repressor</fullName>
    </recommendedName>
    <alternativeName>
        <fullName evidence="6">Ovate family protein</fullName>
    </alternativeName>
</protein>
<keyword evidence="3 6" id="KW-0805">Transcription regulation</keyword>
<dbReference type="AlphaFoldDB" id="A0A176VUY4"/>
<organism evidence="8 9">
    <name type="scientific">Marchantia polymorpha subsp. ruderalis</name>
    <dbReference type="NCBI Taxonomy" id="1480154"/>
    <lineage>
        <taxon>Eukaryota</taxon>
        <taxon>Viridiplantae</taxon>
        <taxon>Streptophyta</taxon>
        <taxon>Embryophyta</taxon>
        <taxon>Marchantiophyta</taxon>
        <taxon>Marchantiopsida</taxon>
        <taxon>Marchantiidae</taxon>
        <taxon>Marchantiales</taxon>
        <taxon>Marchantiaceae</taxon>
        <taxon>Marchantia</taxon>
    </lineage>
</organism>
<gene>
    <name evidence="8" type="ORF">AXG93_2767s1110</name>
</gene>
<dbReference type="GO" id="GO:0005634">
    <property type="term" value="C:nucleus"/>
    <property type="evidence" value="ECO:0007669"/>
    <property type="project" value="UniProtKB-SubCell"/>
</dbReference>
<comment type="function">
    <text evidence="6">Transcriptional repressor that regulates multiple aspects of plant growth and development.</text>
</comment>
<reference evidence="8" key="1">
    <citation type="submission" date="2016-03" db="EMBL/GenBank/DDBJ databases">
        <title>Mechanisms controlling the formation of the plant cell surface in tip-growing cells are functionally conserved among land plants.</title>
        <authorList>
            <person name="Honkanen S."/>
            <person name="Jones V.A."/>
            <person name="Morieri G."/>
            <person name="Champion C."/>
            <person name="Hetherington A.J."/>
            <person name="Kelly S."/>
            <person name="Saint-Marcoux D."/>
            <person name="Proust H."/>
            <person name="Prescott H."/>
            <person name="Dolan L."/>
        </authorList>
    </citation>
    <scope>NUCLEOTIDE SEQUENCE [LARGE SCALE GENOMIC DNA]</scope>
    <source>
        <tissue evidence="8">Whole gametophyte</tissue>
    </source>
</reference>
<evidence type="ECO:0000256" key="1">
    <source>
        <dbReference type="ARBA" id="ARBA00004123"/>
    </source>
</evidence>
<dbReference type="GO" id="GO:0045892">
    <property type="term" value="P:negative regulation of DNA-templated transcription"/>
    <property type="evidence" value="ECO:0007669"/>
    <property type="project" value="UniProtKB-UniRule"/>
</dbReference>
<evidence type="ECO:0000256" key="6">
    <source>
        <dbReference type="RuleBase" id="RU367028"/>
    </source>
</evidence>
<comment type="subcellular location">
    <subcellularLocation>
        <location evidence="1 6">Nucleus</location>
    </subcellularLocation>
</comment>
<evidence type="ECO:0000256" key="5">
    <source>
        <dbReference type="ARBA" id="ARBA00023242"/>
    </source>
</evidence>
<dbReference type="PANTHER" id="PTHR33057">
    <property type="entry name" value="TRANSCRIPTION REPRESSOR OFP7-RELATED"/>
    <property type="match status" value="1"/>
</dbReference>
<evidence type="ECO:0000259" key="7">
    <source>
        <dbReference type="PROSITE" id="PS51754"/>
    </source>
</evidence>
<feature type="domain" description="OVATE" evidence="7">
    <location>
        <begin position="1"/>
        <end position="45"/>
    </location>
</feature>
<dbReference type="InterPro" id="IPR038933">
    <property type="entry name" value="Ovate"/>
</dbReference>
<dbReference type="PANTHER" id="PTHR33057:SF70">
    <property type="entry name" value="TRANSCRIPTION REPRESSOR-RELATED"/>
    <property type="match status" value="1"/>
</dbReference>
<dbReference type="EMBL" id="LVLJ01002562">
    <property type="protein sequence ID" value="OAE24610.1"/>
    <property type="molecule type" value="Genomic_DNA"/>
</dbReference>
<evidence type="ECO:0000313" key="9">
    <source>
        <dbReference type="Proteomes" id="UP000077202"/>
    </source>
</evidence>
<evidence type="ECO:0000256" key="4">
    <source>
        <dbReference type="ARBA" id="ARBA00023163"/>
    </source>
</evidence>